<evidence type="ECO:0000256" key="1">
    <source>
        <dbReference type="ARBA" id="ARBA00007943"/>
    </source>
</evidence>
<feature type="domain" description="Zinc knuckle" evidence="3">
    <location>
        <begin position="40"/>
        <end position="80"/>
    </location>
</feature>
<evidence type="ECO:0000259" key="3">
    <source>
        <dbReference type="Pfam" id="PF15288"/>
    </source>
</evidence>
<feature type="compositionally biased region" description="Polar residues" evidence="2">
    <location>
        <begin position="219"/>
        <end position="230"/>
    </location>
</feature>
<gene>
    <name evidence="4" type="ORF">NYPRO_LOCUS13528</name>
</gene>
<dbReference type="Proteomes" id="UP000645828">
    <property type="component" value="Unassembled WGS sequence"/>
</dbReference>
<comment type="similarity">
    <text evidence="1">Belongs to the FAM90 family.</text>
</comment>
<evidence type="ECO:0000313" key="5">
    <source>
        <dbReference type="Proteomes" id="UP000645828"/>
    </source>
</evidence>
<feature type="region of interest" description="Disordered" evidence="2">
    <location>
        <begin position="434"/>
        <end position="453"/>
    </location>
</feature>
<proteinExistence type="inferred from homology"/>
<dbReference type="PANTHER" id="PTHR16035:SF14">
    <property type="entry name" value="FAMILY WITH SEQUENCE SIMILARITY 90 MEMBER A11, PSEUDOGENE-RELATED"/>
    <property type="match status" value="1"/>
</dbReference>
<evidence type="ECO:0000313" key="4">
    <source>
        <dbReference type="EMBL" id="CAD7680736.1"/>
    </source>
</evidence>
<feature type="compositionally biased region" description="Pro residues" evidence="2">
    <location>
        <begin position="396"/>
        <end position="406"/>
    </location>
</feature>
<feature type="region of interest" description="Disordered" evidence="2">
    <location>
        <begin position="338"/>
        <end position="406"/>
    </location>
</feature>
<accession>A0A811YW65</accession>
<dbReference type="InterPro" id="IPR041670">
    <property type="entry name" value="Znf-CCHC_6"/>
</dbReference>
<dbReference type="Pfam" id="PF15288">
    <property type="entry name" value="zf-CCHC_6"/>
    <property type="match status" value="1"/>
</dbReference>
<dbReference type="AlphaFoldDB" id="A0A811YW65"/>
<name>A0A811YW65_NYCPR</name>
<feature type="region of interest" description="Disordered" evidence="2">
    <location>
        <begin position="214"/>
        <end position="239"/>
    </location>
</feature>
<reference evidence="4" key="1">
    <citation type="submission" date="2020-12" db="EMBL/GenBank/DDBJ databases">
        <authorList>
            <consortium name="Molecular Ecology Group"/>
        </authorList>
    </citation>
    <scope>NUCLEOTIDE SEQUENCE</scope>
    <source>
        <strain evidence="4">TBG_1078</strain>
    </source>
</reference>
<dbReference type="PANTHER" id="PTHR16035">
    <property type="entry name" value="PROTEIN FAM90A1"/>
    <property type="match status" value="1"/>
</dbReference>
<feature type="region of interest" description="Disordered" evidence="2">
    <location>
        <begin position="280"/>
        <end position="303"/>
    </location>
</feature>
<protein>
    <submittedName>
        <fullName evidence="4">(raccoon dog) hypothetical protein</fullName>
    </submittedName>
</protein>
<feature type="region of interest" description="Disordered" evidence="2">
    <location>
        <begin position="1"/>
        <end position="33"/>
    </location>
</feature>
<sequence>MVAGHSQLGPDIPLRLQKGKRPPTAGLALRVPSPEEEDPRVKCRYCGVFGHKASSIRCPIKHWGALLRPVAFGSKRVKENVEPGSQRDPKHLGGLLNQAEREKAGRRRQEAEQRRALLHRFPRRPREGQKRAWKEDTESCDYVRGVVEALGRLLVSFFLSFLSLHFALVPRPNSCSPVCSLFPQSPHMPMPIYTTRRPSIPEPALLMQPRTETPDMRLQSHSTSPLSSPKVSLRPPGGPPVAQEVPIADTPQLARQPCVRAHSLLVQQRAKRPCRVYLEGPQAGSKGHGLGHTQAPPKYTEENTRPNVSKALADNSQMPLQTPGKKCAQMALDTHLRDHSGAPVGISGSLCPPGSRRARGCTARPPQPRKTLALQPSKGPQPTPATPHLGTLQPCTEPPRPPSPWAPTQPLRMVFTRLDRSCWSSGFLAAPSFLPPEKPGPAQGPPAPHMSDRACVLGPWGVLHGDLQVSSSSEDTESK</sequence>
<feature type="compositionally biased region" description="Pro residues" evidence="2">
    <location>
        <begin position="434"/>
        <end position="448"/>
    </location>
</feature>
<comment type="caution">
    <text evidence="4">The sequence shown here is derived from an EMBL/GenBank/DDBJ whole genome shotgun (WGS) entry which is preliminary data.</text>
</comment>
<organism evidence="4 5">
    <name type="scientific">Nyctereutes procyonoides</name>
    <name type="common">Raccoon dog</name>
    <name type="synonym">Canis procyonoides</name>
    <dbReference type="NCBI Taxonomy" id="34880"/>
    <lineage>
        <taxon>Eukaryota</taxon>
        <taxon>Metazoa</taxon>
        <taxon>Chordata</taxon>
        <taxon>Craniata</taxon>
        <taxon>Vertebrata</taxon>
        <taxon>Euteleostomi</taxon>
        <taxon>Mammalia</taxon>
        <taxon>Eutheria</taxon>
        <taxon>Laurasiatheria</taxon>
        <taxon>Carnivora</taxon>
        <taxon>Caniformia</taxon>
        <taxon>Canidae</taxon>
        <taxon>Nyctereutes</taxon>
    </lineage>
</organism>
<dbReference type="InterPro" id="IPR039213">
    <property type="entry name" value="FAM90"/>
</dbReference>
<keyword evidence="5" id="KW-1185">Reference proteome</keyword>
<evidence type="ECO:0000256" key="2">
    <source>
        <dbReference type="SAM" id="MobiDB-lite"/>
    </source>
</evidence>
<dbReference type="EMBL" id="CAJHUB010000749">
    <property type="protein sequence ID" value="CAD7680736.1"/>
    <property type="molecule type" value="Genomic_DNA"/>
</dbReference>